<name>A0A1F5UPT5_FRAXR</name>
<proteinExistence type="predicted"/>
<evidence type="ECO:0000313" key="3">
    <source>
        <dbReference type="Proteomes" id="UP000179157"/>
    </source>
</evidence>
<keyword evidence="1" id="KW-0175">Coiled coil</keyword>
<evidence type="ECO:0000256" key="1">
    <source>
        <dbReference type="SAM" id="Coils"/>
    </source>
</evidence>
<dbReference type="EMBL" id="MFGX01000114">
    <property type="protein sequence ID" value="OGF53163.1"/>
    <property type="molecule type" value="Genomic_DNA"/>
</dbReference>
<reference evidence="2 3" key="1">
    <citation type="journal article" date="2016" name="Nat. Commun.">
        <title>Thousands of microbial genomes shed light on interconnected biogeochemical processes in an aquifer system.</title>
        <authorList>
            <person name="Anantharaman K."/>
            <person name="Brown C.T."/>
            <person name="Hug L.A."/>
            <person name="Sharon I."/>
            <person name="Castelle C.J."/>
            <person name="Probst A.J."/>
            <person name="Thomas B.C."/>
            <person name="Singh A."/>
            <person name="Wilkins M.J."/>
            <person name="Karaoz U."/>
            <person name="Brodie E.L."/>
            <person name="Williams K.H."/>
            <person name="Hubbard S.S."/>
            <person name="Banfield J.F."/>
        </authorList>
    </citation>
    <scope>NUCLEOTIDE SEQUENCE [LARGE SCALE GENOMIC DNA]</scope>
    <source>
        <strain evidence="3">RBG_16_55_9</strain>
    </source>
</reference>
<dbReference type="STRING" id="1817864.A2Z21_10565"/>
<accession>A0A1F5UPT5</accession>
<sequence length="216" mass="24147">MIVTVFHGTEGQRAHIGVLTMRHDEWKTFPMRGCTNVKEQEERGHVRRDAMRAFPTLEERNEWRSIEEAEGADCDEGVLALLDAIDALEKERDNLLIENGRLRAECVRDAKLLEGYFKNEPAVVSGALDAQADAEKRAFQARTRAEKIEAQFAEMAALAKTTAELAEASLNERNEAYRLLREVPDVHWPGCGCEGLCDCGKDAWDEAVRKCLGGGT</sequence>
<dbReference type="AlphaFoldDB" id="A0A1F5UPT5"/>
<organism evidence="2 3">
    <name type="scientific">Fraserbacteria sp. (strain RBG_16_55_9)</name>
    <dbReference type="NCBI Taxonomy" id="1817864"/>
    <lineage>
        <taxon>Bacteria</taxon>
        <taxon>Candidatus Fraseribacteriota</taxon>
    </lineage>
</organism>
<feature type="coiled-coil region" evidence="1">
    <location>
        <begin position="78"/>
        <end position="105"/>
    </location>
</feature>
<gene>
    <name evidence="2" type="ORF">A2Z21_10565</name>
</gene>
<comment type="caution">
    <text evidence="2">The sequence shown here is derived from an EMBL/GenBank/DDBJ whole genome shotgun (WGS) entry which is preliminary data.</text>
</comment>
<protein>
    <recommendedName>
        <fullName evidence="4">Ead/Ea22-like family protein</fullName>
    </recommendedName>
</protein>
<evidence type="ECO:0008006" key="4">
    <source>
        <dbReference type="Google" id="ProtNLM"/>
    </source>
</evidence>
<dbReference type="Proteomes" id="UP000179157">
    <property type="component" value="Unassembled WGS sequence"/>
</dbReference>
<evidence type="ECO:0000313" key="2">
    <source>
        <dbReference type="EMBL" id="OGF53163.1"/>
    </source>
</evidence>